<gene>
    <name evidence="1" type="ORF">RIF29_17424</name>
</gene>
<proteinExistence type="predicted"/>
<dbReference type="AlphaFoldDB" id="A0AAN9FKH9"/>
<comment type="caution">
    <text evidence="1">The sequence shown here is derived from an EMBL/GenBank/DDBJ whole genome shotgun (WGS) entry which is preliminary data.</text>
</comment>
<keyword evidence="2" id="KW-1185">Reference proteome</keyword>
<organism evidence="1 2">
    <name type="scientific">Crotalaria pallida</name>
    <name type="common">Smooth rattlebox</name>
    <name type="synonym">Crotalaria striata</name>
    <dbReference type="NCBI Taxonomy" id="3830"/>
    <lineage>
        <taxon>Eukaryota</taxon>
        <taxon>Viridiplantae</taxon>
        <taxon>Streptophyta</taxon>
        <taxon>Embryophyta</taxon>
        <taxon>Tracheophyta</taxon>
        <taxon>Spermatophyta</taxon>
        <taxon>Magnoliopsida</taxon>
        <taxon>eudicotyledons</taxon>
        <taxon>Gunneridae</taxon>
        <taxon>Pentapetalae</taxon>
        <taxon>rosids</taxon>
        <taxon>fabids</taxon>
        <taxon>Fabales</taxon>
        <taxon>Fabaceae</taxon>
        <taxon>Papilionoideae</taxon>
        <taxon>50 kb inversion clade</taxon>
        <taxon>genistoids sensu lato</taxon>
        <taxon>core genistoids</taxon>
        <taxon>Crotalarieae</taxon>
        <taxon>Crotalaria</taxon>
    </lineage>
</organism>
<reference evidence="1 2" key="1">
    <citation type="submission" date="2024-01" db="EMBL/GenBank/DDBJ databases">
        <title>The genomes of 5 underutilized Papilionoideae crops provide insights into root nodulation and disease resistanc.</title>
        <authorList>
            <person name="Yuan L."/>
        </authorList>
    </citation>
    <scope>NUCLEOTIDE SEQUENCE [LARGE SCALE GENOMIC DNA]</scope>
    <source>
        <strain evidence="1">ZHUSHIDOU_FW_LH</strain>
        <tissue evidence="1">Leaf</tissue>
    </source>
</reference>
<name>A0AAN9FKH9_CROPI</name>
<evidence type="ECO:0000313" key="1">
    <source>
        <dbReference type="EMBL" id="KAK7276286.1"/>
    </source>
</evidence>
<evidence type="ECO:0000313" key="2">
    <source>
        <dbReference type="Proteomes" id="UP001372338"/>
    </source>
</evidence>
<dbReference type="Proteomes" id="UP001372338">
    <property type="component" value="Unassembled WGS sequence"/>
</dbReference>
<protein>
    <submittedName>
        <fullName evidence="1">Uncharacterized protein</fullName>
    </submittedName>
</protein>
<dbReference type="EMBL" id="JAYWIO010000003">
    <property type="protein sequence ID" value="KAK7276286.1"/>
    <property type="molecule type" value="Genomic_DNA"/>
</dbReference>
<sequence>MLWLEGVSESVAERRRIVHHGGSGDEDMIDALLGRFTMAINREHDNGVGHGGLRERGERGLRHKRALFVLILQLCMRGFCS</sequence>
<accession>A0AAN9FKH9</accession>